<gene>
    <name evidence="3" type="ORF">H0H81_003536</name>
</gene>
<keyword evidence="2" id="KW-0732">Signal</keyword>
<keyword evidence="4" id="KW-1185">Reference proteome</keyword>
<evidence type="ECO:0000256" key="2">
    <source>
        <dbReference type="SAM" id="SignalP"/>
    </source>
</evidence>
<evidence type="ECO:0000313" key="4">
    <source>
        <dbReference type="Proteomes" id="UP000717328"/>
    </source>
</evidence>
<feature type="chain" id="PRO_5040172633" evidence="2">
    <location>
        <begin position="20"/>
        <end position="262"/>
    </location>
</feature>
<sequence>MMFALTILCLSFILSLVHASPLSARDVFSPQITSPNANTIWPVGTKQMVTWETDKIPPDSQLTNPNGRVVLGHLGPTGGLNLQLDNPLAQNFKLRVGQVQITVPSVTPRDDYIIVLFGDSGNASPAFAITRITGGLELNSTSSSNTSRPATTSTSSSATSVPTPITEPIPITGTTITGGESSTTEDSSSSSSSSTPESTPTVPASSSSATSGSTPTTPASSSSSGAGTSAPATSTNNAAWPAYHLSSLSCVGVASLVLALLI</sequence>
<reference evidence="3" key="1">
    <citation type="submission" date="2021-02" db="EMBL/GenBank/DDBJ databases">
        <authorList>
            <person name="Nieuwenhuis M."/>
            <person name="Van De Peppel L.J.J."/>
        </authorList>
    </citation>
    <scope>NUCLEOTIDE SEQUENCE</scope>
    <source>
        <strain evidence="3">D49</strain>
    </source>
</reference>
<comment type="caution">
    <text evidence="3">The sequence shown here is derived from an EMBL/GenBank/DDBJ whole genome shotgun (WGS) entry which is preliminary data.</text>
</comment>
<name>A0A9P7GP16_9AGAR</name>
<evidence type="ECO:0000313" key="3">
    <source>
        <dbReference type="EMBL" id="KAG5652820.1"/>
    </source>
</evidence>
<proteinExistence type="predicted"/>
<organism evidence="3 4">
    <name type="scientific">Sphagnurus paluster</name>
    <dbReference type="NCBI Taxonomy" id="117069"/>
    <lineage>
        <taxon>Eukaryota</taxon>
        <taxon>Fungi</taxon>
        <taxon>Dikarya</taxon>
        <taxon>Basidiomycota</taxon>
        <taxon>Agaricomycotina</taxon>
        <taxon>Agaricomycetes</taxon>
        <taxon>Agaricomycetidae</taxon>
        <taxon>Agaricales</taxon>
        <taxon>Tricholomatineae</taxon>
        <taxon>Lyophyllaceae</taxon>
        <taxon>Sphagnurus</taxon>
    </lineage>
</organism>
<reference evidence="3" key="2">
    <citation type="submission" date="2021-10" db="EMBL/GenBank/DDBJ databases">
        <title>Phylogenomics reveals ancestral predisposition of the termite-cultivated fungus Termitomyces towards a domesticated lifestyle.</title>
        <authorList>
            <person name="Auxier B."/>
            <person name="Grum-Grzhimaylo A."/>
            <person name="Cardenas M.E."/>
            <person name="Lodge J.D."/>
            <person name="Laessoe T."/>
            <person name="Pedersen O."/>
            <person name="Smith M.E."/>
            <person name="Kuyper T.W."/>
            <person name="Franco-Molano E.A."/>
            <person name="Baroni T.J."/>
            <person name="Aanen D.K."/>
        </authorList>
    </citation>
    <scope>NUCLEOTIDE SEQUENCE</scope>
    <source>
        <strain evidence="3">D49</strain>
    </source>
</reference>
<feature type="compositionally biased region" description="Low complexity" evidence="1">
    <location>
        <begin position="140"/>
        <end position="234"/>
    </location>
</feature>
<feature type="region of interest" description="Disordered" evidence="1">
    <location>
        <begin position="138"/>
        <end position="234"/>
    </location>
</feature>
<dbReference type="Proteomes" id="UP000717328">
    <property type="component" value="Unassembled WGS sequence"/>
</dbReference>
<dbReference type="AlphaFoldDB" id="A0A9P7GP16"/>
<accession>A0A9P7GP16</accession>
<protein>
    <submittedName>
        <fullName evidence="3">Uncharacterized protein</fullName>
    </submittedName>
</protein>
<evidence type="ECO:0000256" key="1">
    <source>
        <dbReference type="SAM" id="MobiDB-lite"/>
    </source>
</evidence>
<dbReference type="EMBL" id="JABCKI010000095">
    <property type="protein sequence ID" value="KAG5652820.1"/>
    <property type="molecule type" value="Genomic_DNA"/>
</dbReference>
<dbReference type="OrthoDB" id="2339190at2759"/>
<feature type="signal peptide" evidence="2">
    <location>
        <begin position="1"/>
        <end position="19"/>
    </location>
</feature>